<evidence type="ECO:0000313" key="4">
    <source>
        <dbReference type="EMBL" id="QDS77087.1"/>
    </source>
</evidence>
<reference evidence="4 5" key="1">
    <citation type="submission" date="2019-07" db="EMBL/GenBank/DDBJ databases">
        <title>Finished genome of Venturia effusa.</title>
        <authorList>
            <person name="Young C.A."/>
            <person name="Cox M.P."/>
            <person name="Ganley A.R.D."/>
            <person name="David W.J."/>
        </authorList>
    </citation>
    <scope>NUCLEOTIDE SEQUENCE [LARGE SCALE GENOMIC DNA]</scope>
    <source>
        <strain evidence="5">albino</strain>
    </source>
</reference>
<keyword evidence="5" id="KW-1185">Reference proteome</keyword>
<dbReference type="Proteomes" id="UP000316270">
    <property type="component" value="Chromosome 17"/>
</dbReference>
<keyword evidence="2" id="KW-0808">Transferase</keyword>
<dbReference type="Gene3D" id="3.40.1280.10">
    <property type="match status" value="1"/>
</dbReference>
<name>A0A517LN62_9PEZI</name>
<evidence type="ECO:0000256" key="2">
    <source>
        <dbReference type="ARBA" id="ARBA00022679"/>
    </source>
</evidence>
<dbReference type="InterPro" id="IPR029026">
    <property type="entry name" value="tRNA_m1G_MTases_N"/>
</dbReference>
<dbReference type="GO" id="GO:0016423">
    <property type="term" value="F:tRNA (guanine) methyltransferase activity"/>
    <property type="evidence" value="ECO:0007669"/>
    <property type="project" value="InterPro"/>
</dbReference>
<dbReference type="PANTHER" id="PTHR12029:SF11">
    <property type="entry name" value="METHYLTRANSFERASE TARBP1-RELATED"/>
    <property type="match status" value="1"/>
</dbReference>
<dbReference type="GO" id="GO:0003723">
    <property type="term" value="F:RNA binding"/>
    <property type="evidence" value="ECO:0007669"/>
    <property type="project" value="InterPro"/>
</dbReference>
<evidence type="ECO:0000313" key="5">
    <source>
        <dbReference type="Proteomes" id="UP000316270"/>
    </source>
</evidence>
<feature type="domain" description="tRNA/rRNA methyltransferase SpoU type" evidence="3">
    <location>
        <begin position="988"/>
        <end position="1138"/>
    </location>
</feature>
<organism evidence="4 5">
    <name type="scientific">Venturia effusa</name>
    <dbReference type="NCBI Taxonomy" id="50376"/>
    <lineage>
        <taxon>Eukaryota</taxon>
        <taxon>Fungi</taxon>
        <taxon>Dikarya</taxon>
        <taxon>Ascomycota</taxon>
        <taxon>Pezizomycotina</taxon>
        <taxon>Dothideomycetes</taxon>
        <taxon>Pleosporomycetidae</taxon>
        <taxon>Venturiales</taxon>
        <taxon>Venturiaceae</taxon>
        <taxon>Venturia</taxon>
    </lineage>
</organism>
<accession>A0A517LN62</accession>
<dbReference type="Pfam" id="PF00588">
    <property type="entry name" value="SpoU_methylase"/>
    <property type="match status" value="1"/>
</dbReference>
<dbReference type="OrthoDB" id="241340at2759"/>
<dbReference type="AlphaFoldDB" id="A0A517LN62"/>
<protein>
    <recommendedName>
        <fullName evidence="3">tRNA/rRNA methyltransferase SpoU type domain-containing protein</fullName>
    </recommendedName>
</protein>
<evidence type="ECO:0000259" key="3">
    <source>
        <dbReference type="Pfam" id="PF00588"/>
    </source>
</evidence>
<dbReference type="SUPFAM" id="SSF75217">
    <property type="entry name" value="alpha/beta knot"/>
    <property type="match status" value="1"/>
</dbReference>
<evidence type="ECO:0000256" key="1">
    <source>
        <dbReference type="ARBA" id="ARBA00022603"/>
    </source>
</evidence>
<keyword evidence="1" id="KW-0489">Methyltransferase</keyword>
<dbReference type="EMBL" id="CP042201">
    <property type="protein sequence ID" value="QDS77087.1"/>
    <property type="molecule type" value="Genomic_DNA"/>
</dbReference>
<dbReference type="PANTHER" id="PTHR12029">
    <property type="entry name" value="RNA METHYLTRANSFERASE"/>
    <property type="match status" value="1"/>
</dbReference>
<sequence length="1148" mass="128816">MHLHVLLDWEKAPSDVDETSISSVLDLLRGADMAHASIESLQSVPSALFSTIEAWLALRQEKPLRNALVVWTKWFSLPDHLLPTQNILCNPDRHYFDILQNALQDCIGHLALQKYALYVLRRSILLLKRDVQTMSFKFEIEQKLSYLAEYDKYCSLFETIVIGRSVNQAKECLHQVPVFETWSDSGEKEKVEAADASGAESRETISLPTRVQPLVRQTWWTILFGAGLIQANSEPIRKLLAEFVLQKYYPISEPDSHALASYKLFLAQSLLPYVMQGNLFTRSTHRCGKAIVSTHGESLARFCANLHGGRKTRGTFGGTILNYLVENANTLNPHATCYILQGLSENETWEVSFEDAEFAVGLPFRTAFSQIQRVILIRHCVSIVSKLAPQATDIEEDQAARRTHLHNRLADLQSVITENRQVFLISPKQEERGHFIGEPTSTWRIHQLNRWIGFVDGATQQAQWAEAPKSFLGQEALCRLARCVRSESDFRDYVGDYTQKLFHLVQGKTFLWKPLAQVLRDAYFHFPNHFPQSVGLETEPIARSLIPGSLNLLDHPQVEDVLLGFINNPPLPRPEYLLDAAIAYRETDDTGNHLLNVFADEMIGHVCMFDMLNRLRPGHEAWGLQLLDRILEPWLQQKDPVPMVAKWKRTTQAQAIIILLEKCVHKLDDARSRLNTILSILALEPHPRFRFLLEWALVSISQRVTVLETSANIGISSLPLENIGLQMSTSRLRSADHRNPKNISSLIKVAMQLALNPPLVLVPFSNKKMEADNLSLLTELIAMCASPKIPIRHEAQWCFPILFAHCEEKGQRSIIENPAFIAMNKFIIALDKYNAPPEAKLLSSFDIGKDMNLFTLFEGGFLRINPSEVPLIRTADFEEVWKQDSPSTVAHIAPPRFPLGNGIAEWPFKVQISPPQIPNLPSRSVATKKQGQAGIANLEAAPGSTPRAPAPLQTKSVSLDAAFNTLALNGPLDSPYPALTTSAPDGPILVASLIDFPHNLGGLSRAAEIFGCASLYIADIAVLQNQQFKNVSVRSEIHVAIKELKERDMAAWLRVQKKEGWTVVGIEQTDSSIMIGQPVDDHQTDVPTMPKRSIIVMGAEKTGIAAEILVECDRCVEIKQWGVTRSLNVQTAASVVLFEWRRLWGDGR</sequence>
<dbReference type="CDD" id="cd18091">
    <property type="entry name" value="SpoU-like_TRM3-like"/>
    <property type="match status" value="1"/>
</dbReference>
<dbReference type="InterPro" id="IPR045330">
    <property type="entry name" value="TRM3/TARBP1"/>
</dbReference>
<gene>
    <name evidence="4" type="ORF">FKW77_000395</name>
</gene>
<dbReference type="InterPro" id="IPR044748">
    <property type="entry name" value="Trm3/TARBP1_C"/>
</dbReference>
<dbReference type="InterPro" id="IPR029028">
    <property type="entry name" value="Alpha/beta_knot_MTases"/>
</dbReference>
<dbReference type="InterPro" id="IPR001537">
    <property type="entry name" value="SpoU_MeTrfase"/>
</dbReference>
<dbReference type="GO" id="GO:0030488">
    <property type="term" value="P:tRNA methylation"/>
    <property type="evidence" value="ECO:0007669"/>
    <property type="project" value="InterPro"/>
</dbReference>
<dbReference type="STRING" id="50376.A0A517LN62"/>
<proteinExistence type="predicted"/>